<sequence>MGTGTVDFTGVRSTNLVTLYLRAVDAGEAEPILDDRAALEAVDRIDYDFDKLRRHRRSRTLVAMRAKILDEWAEDFLRRHPDATVLHLGVGLDSRAFRLALPAGVRWFDVDYPDVIELRRKLYEESANYRMIGASVTESEWLEQIPADRPTLIIAEGLLMYPQENEVRALLRRLTDRFETGELIFDCLSTAIIGFTGRLPSRLRNGYPLPPTGIDDGATVERWNPRLRFLEDAVTMLQADRVSDRRTRLGFRLWSLLPLTRDSSREFRFAF</sequence>
<name>A0A3A4KVH1_9NOCA</name>
<keyword evidence="1 3" id="KW-0489">Methyltransferase</keyword>
<dbReference type="InterPro" id="IPR029063">
    <property type="entry name" value="SAM-dependent_MTases_sf"/>
</dbReference>
<gene>
    <name evidence="3" type="ORF">D5S18_02580</name>
</gene>
<comment type="caution">
    <text evidence="3">The sequence shown here is derived from an EMBL/GenBank/DDBJ whole genome shotgun (WGS) entry which is preliminary data.</text>
</comment>
<dbReference type="OrthoDB" id="9800233at2"/>
<dbReference type="Proteomes" id="UP000266677">
    <property type="component" value="Unassembled WGS sequence"/>
</dbReference>
<dbReference type="GO" id="GO:0008168">
    <property type="term" value="F:methyltransferase activity"/>
    <property type="evidence" value="ECO:0007669"/>
    <property type="project" value="UniProtKB-KW"/>
</dbReference>
<dbReference type="Gene3D" id="3.40.50.150">
    <property type="entry name" value="Vaccinia Virus protein VP39"/>
    <property type="match status" value="1"/>
</dbReference>
<dbReference type="InterPro" id="IPR016874">
    <property type="entry name" value="TcmP-like"/>
</dbReference>
<evidence type="ECO:0000256" key="2">
    <source>
        <dbReference type="ARBA" id="ARBA00022679"/>
    </source>
</evidence>
<dbReference type="SUPFAM" id="SSF53335">
    <property type="entry name" value="S-adenosyl-L-methionine-dependent methyltransferases"/>
    <property type="match status" value="1"/>
</dbReference>
<dbReference type="PANTHER" id="PTHR43619">
    <property type="entry name" value="S-ADENOSYL-L-METHIONINE-DEPENDENT METHYLTRANSFERASE YKTD-RELATED"/>
    <property type="match status" value="1"/>
</dbReference>
<dbReference type="EMBL" id="QZFU01000010">
    <property type="protein sequence ID" value="RJO79240.1"/>
    <property type="molecule type" value="Genomic_DNA"/>
</dbReference>
<keyword evidence="4" id="KW-1185">Reference proteome</keyword>
<dbReference type="PANTHER" id="PTHR43619:SF2">
    <property type="entry name" value="S-ADENOSYL-L-METHIONINE-DEPENDENT METHYLTRANSFERASES SUPERFAMILY PROTEIN"/>
    <property type="match status" value="1"/>
</dbReference>
<protein>
    <submittedName>
        <fullName evidence="3">Class I SAM-dependent methyltransferase</fullName>
    </submittedName>
</protein>
<accession>A0A3A4KVH1</accession>
<dbReference type="GO" id="GO:0032259">
    <property type="term" value="P:methylation"/>
    <property type="evidence" value="ECO:0007669"/>
    <property type="project" value="UniProtKB-KW"/>
</dbReference>
<dbReference type="RefSeq" id="WP_120037573.1">
    <property type="nucleotide sequence ID" value="NZ_QZFU01000010.1"/>
</dbReference>
<reference evidence="3 4" key="1">
    <citation type="submission" date="2018-09" db="EMBL/GenBank/DDBJ databases">
        <title>YIM PH21274 draft genome.</title>
        <authorList>
            <person name="Miao C."/>
        </authorList>
    </citation>
    <scope>NUCLEOTIDE SEQUENCE [LARGE SCALE GENOMIC DNA]</scope>
    <source>
        <strain evidence="3 4">YIM PH 21724</strain>
    </source>
</reference>
<dbReference type="InterPro" id="IPR007213">
    <property type="entry name" value="Ppm1/Ppm2/Tcmp"/>
</dbReference>
<dbReference type="PIRSF" id="PIRSF028177">
    <property type="entry name" value="Polyketide_synth_Omtfrase_TcmP"/>
    <property type="match status" value="1"/>
</dbReference>
<dbReference type="Pfam" id="PF04072">
    <property type="entry name" value="LCM"/>
    <property type="match status" value="1"/>
</dbReference>
<keyword evidence="2 3" id="KW-0808">Transferase</keyword>
<evidence type="ECO:0000313" key="3">
    <source>
        <dbReference type="EMBL" id="RJO79240.1"/>
    </source>
</evidence>
<evidence type="ECO:0000256" key="1">
    <source>
        <dbReference type="ARBA" id="ARBA00022603"/>
    </source>
</evidence>
<organism evidence="3 4">
    <name type="scientific">Nocardia panacis</name>
    <dbReference type="NCBI Taxonomy" id="2340916"/>
    <lineage>
        <taxon>Bacteria</taxon>
        <taxon>Bacillati</taxon>
        <taxon>Actinomycetota</taxon>
        <taxon>Actinomycetes</taxon>
        <taxon>Mycobacteriales</taxon>
        <taxon>Nocardiaceae</taxon>
        <taxon>Nocardia</taxon>
    </lineage>
</organism>
<dbReference type="AlphaFoldDB" id="A0A3A4KVH1"/>
<evidence type="ECO:0000313" key="4">
    <source>
        <dbReference type="Proteomes" id="UP000266677"/>
    </source>
</evidence>
<proteinExistence type="predicted"/>